<feature type="region of interest" description="Disordered" evidence="20">
    <location>
        <begin position="1"/>
        <end position="88"/>
    </location>
</feature>
<dbReference type="SMART" id="SM00249">
    <property type="entry name" value="PHD"/>
    <property type="match status" value="1"/>
</dbReference>
<evidence type="ECO:0000313" key="23">
    <source>
        <dbReference type="EMBL" id="KAF2727195.1"/>
    </source>
</evidence>
<keyword evidence="9" id="KW-0862">Zinc</keyword>
<dbReference type="Gene3D" id="2.60.120.650">
    <property type="entry name" value="Cupin"/>
    <property type="match status" value="2"/>
</dbReference>
<comment type="similarity">
    <text evidence="4">Belongs to the JHDM1 histone demethylase family.</text>
</comment>
<evidence type="ECO:0000256" key="14">
    <source>
        <dbReference type="ARBA" id="ARBA00023015"/>
    </source>
</evidence>
<evidence type="ECO:0000256" key="10">
    <source>
        <dbReference type="ARBA" id="ARBA00022853"/>
    </source>
</evidence>
<feature type="compositionally biased region" description="Low complexity" evidence="20">
    <location>
        <begin position="336"/>
        <end position="350"/>
    </location>
</feature>
<dbReference type="PROSITE" id="PS01359">
    <property type="entry name" value="ZF_PHD_1"/>
    <property type="match status" value="1"/>
</dbReference>
<feature type="region of interest" description="Disordered" evidence="20">
    <location>
        <begin position="1205"/>
        <end position="1228"/>
    </location>
</feature>
<keyword evidence="11" id="KW-0223">Dioxygenase</keyword>
<reference evidence="23" key="1">
    <citation type="journal article" date="2020" name="Stud. Mycol.">
        <title>101 Dothideomycetes genomes: a test case for predicting lifestyles and emergence of pathogens.</title>
        <authorList>
            <person name="Haridas S."/>
            <person name="Albert R."/>
            <person name="Binder M."/>
            <person name="Bloem J."/>
            <person name="Labutti K."/>
            <person name="Salamov A."/>
            <person name="Andreopoulos B."/>
            <person name="Baker S."/>
            <person name="Barry K."/>
            <person name="Bills G."/>
            <person name="Bluhm B."/>
            <person name="Cannon C."/>
            <person name="Castanera R."/>
            <person name="Culley D."/>
            <person name="Daum C."/>
            <person name="Ezra D."/>
            <person name="Gonzalez J."/>
            <person name="Henrissat B."/>
            <person name="Kuo A."/>
            <person name="Liang C."/>
            <person name="Lipzen A."/>
            <person name="Lutzoni F."/>
            <person name="Magnuson J."/>
            <person name="Mondo S."/>
            <person name="Nolan M."/>
            <person name="Ohm R."/>
            <person name="Pangilinan J."/>
            <person name="Park H.-J."/>
            <person name="Ramirez L."/>
            <person name="Alfaro M."/>
            <person name="Sun H."/>
            <person name="Tritt A."/>
            <person name="Yoshinaga Y."/>
            <person name="Zwiers L.-H."/>
            <person name="Turgeon B."/>
            <person name="Goodwin S."/>
            <person name="Spatafora J."/>
            <person name="Crous P."/>
            <person name="Grigoriev I."/>
        </authorList>
    </citation>
    <scope>NUCLEOTIDE SEQUENCE</scope>
    <source>
        <strain evidence="23">CBS 125425</strain>
    </source>
</reference>
<feature type="domain" description="PHD-type" evidence="21">
    <location>
        <begin position="444"/>
        <end position="502"/>
    </location>
</feature>
<evidence type="ECO:0000256" key="16">
    <source>
        <dbReference type="ARBA" id="ARBA00023242"/>
    </source>
</evidence>
<evidence type="ECO:0000256" key="8">
    <source>
        <dbReference type="ARBA" id="ARBA00022771"/>
    </source>
</evidence>
<evidence type="ECO:0000256" key="18">
    <source>
        <dbReference type="ARBA" id="ARBA00047915"/>
    </source>
</evidence>
<evidence type="ECO:0000256" key="6">
    <source>
        <dbReference type="ARBA" id="ARBA00015153"/>
    </source>
</evidence>
<dbReference type="CDD" id="cd15517">
    <property type="entry name" value="PHD_TCF19_like"/>
    <property type="match status" value="1"/>
</dbReference>
<dbReference type="SUPFAM" id="SSF51197">
    <property type="entry name" value="Clavaminate synthase-like"/>
    <property type="match status" value="1"/>
</dbReference>
<dbReference type="InterPro" id="IPR041070">
    <property type="entry name" value="JHD"/>
</dbReference>
<dbReference type="InterPro" id="IPR001965">
    <property type="entry name" value="Znf_PHD"/>
</dbReference>
<keyword evidence="24" id="KW-1185">Reference proteome</keyword>
<dbReference type="Pfam" id="PF17811">
    <property type="entry name" value="JHD"/>
    <property type="match status" value="1"/>
</dbReference>
<proteinExistence type="inferred from homology"/>
<comment type="subcellular location">
    <subcellularLocation>
        <location evidence="3">Nucleus</location>
    </subcellularLocation>
</comment>
<gene>
    <name evidence="23" type="ORF">EJ04DRAFT_582210</name>
</gene>
<dbReference type="GO" id="GO:0000981">
    <property type="term" value="F:DNA-binding transcription factor activity, RNA polymerase II-specific"/>
    <property type="evidence" value="ECO:0007669"/>
    <property type="project" value="InterPro"/>
</dbReference>
<dbReference type="SUPFAM" id="SSF57903">
    <property type="entry name" value="FYVE/PHD zinc finger"/>
    <property type="match status" value="1"/>
</dbReference>
<evidence type="ECO:0000256" key="15">
    <source>
        <dbReference type="ARBA" id="ARBA00023163"/>
    </source>
</evidence>
<keyword evidence="12" id="KW-0560">Oxidoreductase</keyword>
<feature type="compositionally biased region" description="Basic and acidic residues" evidence="20">
    <location>
        <begin position="42"/>
        <end position="58"/>
    </location>
</feature>
<dbReference type="SMART" id="SM00558">
    <property type="entry name" value="JmjC"/>
    <property type="match status" value="1"/>
</dbReference>
<dbReference type="EMBL" id="ML996348">
    <property type="protein sequence ID" value="KAF2727195.1"/>
    <property type="molecule type" value="Genomic_DNA"/>
</dbReference>
<evidence type="ECO:0000256" key="19">
    <source>
        <dbReference type="PROSITE-ProRule" id="PRU00146"/>
    </source>
</evidence>
<dbReference type="PANTHER" id="PTHR23123">
    <property type="entry name" value="PHD/F-BOX CONTAINING PROTEIN"/>
    <property type="match status" value="1"/>
</dbReference>
<feature type="compositionally biased region" description="Basic and acidic residues" evidence="20">
    <location>
        <begin position="239"/>
        <end position="250"/>
    </location>
</feature>
<evidence type="ECO:0000256" key="2">
    <source>
        <dbReference type="ARBA" id="ARBA00003909"/>
    </source>
</evidence>
<evidence type="ECO:0000256" key="9">
    <source>
        <dbReference type="ARBA" id="ARBA00022833"/>
    </source>
</evidence>
<feature type="compositionally biased region" description="Basic and acidic residues" evidence="20">
    <location>
        <begin position="124"/>
        <end position="142"/>
    </location>
</feature>
<keyword evidence="14" id="KW-0805">Transcription regulation</keyword>
<evidence type="ECO:0000259" key="21">
    <source>
        <dbReference type="PROSITE" id="PS50016"/>
    </source>
</evidence>
<dbReference type="InterPro" id="IPR011011">
    <property type="entry name" value="Znf_FYVE_PHD"/>
</dbReference>
<feature type="domain" description="JmjC" evidence="22">
    <location>
        <begin position="691"/>
        <end position="847"/>
    </location>
</feature>
<dbReference type="PROSITE" id="PS51184">
    <property type="entry name" value="JMJC"/>
    <property type="match status" value="1"/>
</dbReference>
<keyword evidence="16" id="KW-0539">Nucleus</keyword>
<dbReference type="OrthoDB" id="5876800at2759"/>
<evidence type="ECO:0000256" key="3">
    <source>
        <dbReference type="ARBA" id="ARBA00004123"/>
    </source>
</evidence>
<dbReference type="InterPro" id="IPR001138">
    <property type="entry name" value="Zn2Cys6_DnaBD"/>
</dbReference>
<evidence type="ECO:0000256" key="1">
    <source>
        <dbReference type="ARBA" id="ARBA00001954"/>
    </source>
</evidence>
<feature type="compositionally biased region" description="Polar residues" evidence="20">
    <location>
        <begin position="147"/>
        <end position="158"/>
    </location>
</feature>
<feature type="region of interest" description="Disordered" evidence="20">
    <location>
        <begin position="239"/>
        <end position="381"/>
    </location>
</feature>
<accession>A0A9P4QK63</accession>
<dbReference type="InterPro" id="IPR019787">
    <property type="entry name" value="Znf_PHD-finger"/>
</dbReference>
<feature type="region of interest" description="Disordered" evidence="20">
    <location>
        <begin position="587"/>
        <end position="616"/>
    </location>
</feature>
<dbReference type="InterPro" id="IPR019786">
    <property type="entry name" value="Zinc_finger_PHD-type_CS"/>
</dbReference>
<evidence type="ECO:0000256" key="7">
    <source>
        <dbReference type="ARBA" id="ARBA00022723"/>
    </source>
</evidence>
<dbReference type="GO" id="GO:0008270">
    <property type="term" value="F:zinc ion binding"/>
    <property type="evidence" value="ECO:0007669"/>
    <property type="project" value="UniProtKB-KW"/>
</dbReference>
<evidence type="ECO:0000256" key="4">
    <source>
        <dbReference type="ARBA" id="ARBA00008037"/>
    </source>
</evidence>
<evidence type="ECO:0000256" key="20">
    <source>
        <dbReference type="SAM" id="MobiDB-lite"/>
    </source>
</evidence>
<evidence type="ECO:0000256" key="13">
    <source>
        <dbReference type="ARBA" id="ARBA00023004"/>
    </source>
</evidence>
<feature type="compositionally biased region" description="Polar residues" evidence="20">
    <location>
        <begin position="1398"/>
        <end position="1409"/>
    </location>
</feature>
<comment type="caution">
    <text evidence="23">The sequence shown here is derived from an EMBL/GenBank/DDBJ whole genome shotgun (WGS) entry which is preliminary data.</text>
</comment>
<evidence type="ECO:0000256" key="12">
    <source>
        <dbReference type="ARBA" id="ARBA00023002"/>
    </source>
</evidence>
<keyword evidence="13" id="KW-0408">Iron</keyword>
<dbReference type="Pfam" id="PF02373">
    <property type="entry name" value="JmjC"/>
    <property type="match status" value="1"/>
</dbReference>
<evidence type="ECO:0000259" key="22">
    <source>
        <dbReference type="PROSITE" id="PS51184"/>
    </source>
</evidence>
<dbReference type="InterPro" id="IPR050690">
    <property type="entry name" value="JHDM1_Histone_Demethylase"/>
</dbReference>
<keyword evidence="8 19" id="KW-0863">Zinc-finger</keyword>
<comment type="function">
    <text evidence="2">Histone demethylase that specifically demethylates 'Lys-36' of histone H3, thereby playing a central role in histone code.</text>
</comment>
<evidence type="ECO:0000256" key="11">
    <source>
        <dbReference type="ARBA" id="ARBA00022964"/>
    </source>
</evidence>
<sequence length="1463" mass="161658">MRGASFKAQYRQAPLRAGTPPPPAYEPLSPVLQPSIPLPRGPSDRNYKRPRRAERDASRLALRTPVQVRVGRAQYPTPAASGYEAPLRSAPLPHGAHYPPALGSPIDALATAAVSSIHPSPRHPYADPHYAAHERPSKRARSEFFPSPQNGQQQSRPATSHMPGPLSYNVEQMADSRTRLHQGDHPLPQSHDNSSKRLSDAQLLLDFSAGASWSAHGHAIPKRWSISHTERLQDIPAETRRAEVDPEESHAPASPNRPPTIGTKSSEPAGHTIVAPTVQIRTPPEDSARAAIPTTQAEPESADSKKPKKHQGWPKGKPRGPRTSLSSGKRKKSIPKTKSASTAGASGAPKQLQSPQSLPADVHDEPQQALTEASDDTTRFPRDIVSHTRRHSFSNPNPSTLQSRYLEVCLPRARSVPLDTIMAITPPTDESSRIGDVGLPGEEQTICAGCNSTDSDTLIGEGEQWINCDGCKAWFHFACAGFKSEFEVRDVNKFYCGGCSPKYGKTTKVRKSGRAHTAVDYAGLHEGIMKSSDHNPEHHYIQGFKNGDIVFERESFARIPPELVTAEYFEKTNGFKEPVVITAASNPRRAHQSHFGPPPEHPSAAPMDGPSDERCGYELTADDGQDKIDMVIPPDLTVRRVTELYGPLERVPVIDVKAQEGESAKWTMAKWADYYEQPGDKPVRNVISLEVSQSRLGRLVRRPRAVRHLDLQDAVWPEDDRINAPKVQFYCLMSVADCYTDFHIDFGGSSVYYHIVKGRKTFFFIRPTKQNLKKYEDWCLSPRQSHEFLGDQVKECYRVDLYPGDTMLIPSGWIHAVWTPEDSLVIGGNFLTRIHYGMQIKVAEVEKNTKVAKMFRYPFFQKIMWFTLLRYLQDDPLPASVEQLLLTGSQFTRPLPVYCQPNEFGHSSDSGDENYNNRYYSQAELEGLPELVNYIWRTVMISLGKIEGITQTTKNAVTRSIPKGHGEPLTLARKFAMWIAWKRGNESIPQWAHPDTQLADMSDAKGEKKLSAAQVRRLERESSVFPPRERQSSRLNPSAQSPPIGSETPPLSSAALPLTGFLGPMRDSGKFHTTPKTSQLGPKRIACDACRKRRIRCKHKDDVIEAPKWEKPPAGPINGSVGTGPMTSSWSLGHFIPRRASDAGLPPNIDPLLLASDPITSASPISPDVNYDGLANRSGRVKACPDCRKSKRRCIHDENGNIDPVKASEAPVPRNGATKKRRVSEGDEMAIHRSKESFPGDTRIDGKMSQDPFRIPSRSLFGLDSSAMVLDDEHGSSPRPASSGELIQVANDAQLALEAMNTIPNDRDAVISSIEHSNIDPALEGMVYGKTNNAYIEDRPVVEPLTPEPFSAITSHGTKPMDPMVLDDTDMAENNNVDKTPKQHRASKAPSSARKSQTPKTQGKKSATPRSIPGGRGRYDSKETISGPLLGTAVEIDDKVDQASLELALKLQMEEHGLRRRSK</sequence>
<comment type="catalytic activity">
    <reaction evidence="18">
        <text>N(6),N(6)-dimethyl-L-lysyl(36)-[histone H3] + 2 2-oxoglutarate + 2 O2 = L-lysyl(36)-[histone H3] + 2 formaldehyde + 2 succinate + 2 CO2</text>
        <dbReference type="Rhea" id="RHEA:42032"/>
        <dbReference type="Rhea" id="RHEA-COMP:9785"/>
        <dbReference type="Rhea" id="RHEA-COMP:9787"/>
        <dbReference type="ChEBI" id="CHEBI:15379"/>
        <dbReference type="ChEBI" id="CHEBI:16526"/>
        <dbReference type="ChEBI" id="CHEBI:16810"/>
        <dbReference type="ChEBI" id="CHEBI:16842"/>
        <dbReference type="ChEBI" id="CHEBI:29969"/>
        <dbReference type="ChEBI" id="CHEBI:30031"/>
        <dbReference type="ChEBI" id="CHEBI:61976"/>
        <dbReference type="EC" id="1.14.11.27"/>
    </reaction>
</comment>
<feature type="compositionally biased region" description="Basic residues" evidence="20">
    <location>
        <begin position="306"/>
        <end position="320"/>
    </location>
</feature>
<dbReference type="Pfam" id="PF00628">
    <property type="entry name" value="PHD"/>
    <property type="match status" value="1"/>
</dbReference>
<evidence type="ECO:0000313" key="24">
    <source>
        <dbReference type="Proteomes" id="UP000799444"/>
    </source>
</evidence>
<protein>
    <recommendedName>
        <fullName evidence="6">JmjC domain-containing histone demethylation protein 1</fullName>
        <ecNumber evidence="5">1.14.11.27</ecNumber>
    </recommendedName>
    <alternativeName>
        <fullName evidence="17">[Histone-H3]-lysine-36 demethylase 1</fullName>
    </alternativeName>
</protein>
<dbReference type="CDD" id="cd00067">
    <property type="entry name" value="GAL4"/>
    <property type="match status" value="1"/>
</dbReference>
<dbReference type="Proteomes" id="UP000799444">
    <property type="component" value="Unassembled WGS sequence"/>
</dbReference>
<evidence type="ECO:0000256" key="17">
    <source>
        <dbReference type="ARBA" id="ARBA00031083"/>
    </source>
</evidence>
<evidence type="ECO:0000256" key="5">
    <source>
        <dbReference type="ARBA" id="ARBA00013246"/>
    </source>
</evidence>
<feature type="region of interest" description="Disordered" evidence="20">
    <location>
        <begin position="117"/>
        <end position="168"/>
    </location>
</feature>
<dbReference type="GO" id="GO:0140680">
    <property type="term" value="F:histone H3K36me/H3K36me2 demethylase activity"/>
    <property type="evidence" value="ECO:0007669"/>
    <property type="project" value="UniProtKB-EC"/>
</dbReference>
<dbReference type="InterPro" id="IPR003347">
    <property type="entry name" value="JmjC_dom"/>
</dbReference>
<dbReference type="GO" id="GO:0005634">
    <property type="term" value="C:nucleus"/>
    <property type="evidence" value="ECO:0007669"/>
    <property type="project" value="UniProtKB-SubCell"/>
</dbReference>
<comment type="cofactor">
    <cofactor evidence="1">
        <name>Fe(2+)</name>
        <dbReference type="ChEBI" id="CHEBI:29033"/>
    </cofactor>
</comment>
<feature type="region of interest" description="Disordered" evidence="20">
    <location>
        <begin position="1000"/>
        <end position="1056"/>
    </location>
</feature>
<name>A0A9P4QK63_9PLEO</name>
<keyword evidence="10" id="KW-0156">Chromatin regulator</keyword>
<feature type="compositionally biased region" description="Polar residues" evidence="20">
    <location>
        <begin position="1033"/>
        <end position="1043"/>
    </location>
</feature>
<dbReference type="EC" id="1.14.11.27" evidence="5"/>
<feature type="compositionally biased region" description="Basic and acidic residues" evidence="20">
    <location>
        <begin position="1002"/>
        <end position="1032"/>
    </location>
</feature>
<dbReference type="PROSITE" id="PS50016">
    <property type="entry name" value="ZF_PHD_2"/>
    <property type="match status" value="1"/>
</dbReference>
<keyword evidence="7" id="KW-0479">Metal-binding</keyword>
<organism evidence="23 24">
    <name type="scientific">Polyplosphaeria fusca</name>
    <dbReference type="NCBI Taxonomy" id="682080"/>
    <lineage>
        <taxon>Eukaryota</taxon>
        <taxon>Fungi</taxon>
        <taxon>Dikarya</taxon>
        <taxon>Ascomycota</taxon>
        <taxon>Pezizomycotina</taxon>
        <taxon>Dothideomycetes</taxon>
        <taxon>Pleosporomycetidae</taxon>
        <taxon>Pleosporales</taxon>
        <taxon>Tetraplosphaeriaceae</taxon>
        <taxon>Polyplosphaeria</taxon>
    </lineage>
</organism>
<feature type="region of interest" description="Disordered" evidence="20">
    <location>
        <begin position="1346"/>
        <end position="1426"/>
    </location>
</feature>
<keyword evidence="15" id="KW-0804">Transcription</keyword>